<dbReference type="SMART" id="SM00848">
    <property type="entry name" value="Inhibitor_I29"/>
    <property type="match status" value="1"/>
</dbReference>
<comment type="caution">
    <text evidence="11">The sequence shown here is derived from an EMBL/GenBank/DDBJ whole genome shotgun (WGS) entry which is preliminary data.</text>
</comment>
<dbReference type="InterPro" id="IPR038765">
    <property type="entry name" value="Papain-like_cys_pep_sf"/>
</dbReference>
<dbReference type="GO" id="GO:0008234">
    <property type="term" value="F:cysteine-type peptidase activity"/>
    <property type="evidence" value="ECO:0007669"/>
    <property type="project" value="UniProtKB-KW"/>
</dbReference>
<reference evidence="11 12" key="1">
    <citation type="journal article" date="2022" name="Nat. Plants">
        <title>Genomes of leafy and leafless Platanthera orchids illuminate the evolution of mycoheterotrophy.</title>
        <authorList>
            <person name="Li M.H."/>
            <person name="Liu K.W."/>
            <person name="Li Z."/>
            <person name="Lu H.C."/>
            <person name="Ye Q.L."/>
            <person name="Zhang D."/>
            <person name="Wang J.Y."/>
            <person name="Li Y.F."/>
            <person name="Zhong Z.M."/>
            <person name="Liu X."/>
            <person name="Yu X."/>
            <person name="Liu D.K."/>
            <person name="Tu X.D."/>
            <person name="Liu B."/>
            <person name="Hao Y."/>
            <person name="Liao X.Y."/>
            <person name="Jiang Y.T."/>
            <person name="Sun W.H."/>
            <person name="Chen J."/>
            <person name="Chen Y.Q."/>
            <person name="Ai Y."/>
            <person name="Zhai J.W."/>
            <person name="Wu S.S."/>
            <person name="Zhou Z."/>
            <person name="Hsiao Y.Y."/>
            <person name="Wu W.L."/>
            <person name="Chen Y.Y."/>
            <person name="Lin Y.F."/>
            <person name="Hsu J.L."/>
            <person name="Li C.Y."/>
            <person name="Wang Z.W."/>
            <person name="Zhao X."/>
            <person name="Zhong W.Y."/>
            <person name="Ma X.K."/>
            <person name="Ma L."/>
            <person name="Huang J."/>
            <person name="Chen G.Z."/>
            <person name="Huang M.Z."/>
            <person name="Huang L."/>
            <person name="Peng D.H."/>
            <person name="Luo Y.B."/>
            <person name="Zou S.Q."/>
            <person name="Chen S.P."/>
            <person name="Lan S."/>
            <person name="Tsai W.C."/>
            <person name="Van de Peer Y."/>
            <person name="Liu Z.J."/>
        </authorList>
    </citation>
    <scope>NUCLEOTIDE SEQUENCE [LARGE SCALE GENOMIC DNA]</scope>
    <source>
        <strain evidence="11">Lor287</strain>
    </source>
</reference>
<dbReference type="Gene3D" id="3.90.70.10">
    <property type="entry name" value="Cysteine proteinases"/>
    <property type="match status" value="1"/>
</dbReference>
<evidence type="ECO:0000259" key="10">
    <source>
        <dbReference type="SMART" id="SM00848"/>
    </source>
</evidence>
<dbReference type="PANTHER" id="PTHR12411">
    <property type="entry name" value="CYSTEINE PROTEASE FAMILY C1-RELATED"/>
    <property type="match status" value="1"/>
</dbReference>
<sequence length="320" mass="34954">MAVHGKEYGSREEYLRKLGVFARNLARAAEHQLLDPTAEHGITPFSDLTAEEFERMMMGLTVAAPPAAAAEHPQAPVLAAEGLPENFDWREKGAVTEVKTQGGCGSCWAFSTTGAIEGANFIATRKLISLSEQQLIDCDHTVILFCMKCDVKEKDACDDGCAGGLMTNAFKYLTQAGGLQEERSYPYTGKQGECRFDKDKVAVKITNFSTLSANEDQIAAILVHSGPLAVGVNAVFMQTYISGVSCPLICPKSSVNHGVLLVGYGSKGFAPLRLGKRPYWIIKNSWGNKLMGGSRLLQALQRPRHVRNQHHGFRCFCSFF</sequence>
<keyword evidence="6" id="KW-0865">Zymogen</keyword>
<dbReference type="InterPro" id="IPR039417">
    <property type="entry name" value="Peptidase_C1A_papain-like"/>
</dbReference>
<dbReference type="PRINTS" id="PR00705">
    <property type="entry name" value="PAPAIN"/>
</dbReference>
<evidence type="ECO:0000256" key="2">
    <source>
        <dbReference type="ARBA" id="ARBA00022670"/>
    </source>
</evidence>
<dbReference type="PROSITE" id="PS00139">
    <property type="entry name" value="THIOL_PROTEASE_CYS"/>
    <property type="match status" value="1"/>
</dbReference>
<evidence type="ECO:0000256" key="7">
    <source>
        <dbReference type="ARBA" id="ARBA00023157"/>
    </source>
</evidence>
<dbReference type="InterPro" id="IPR013128">
    <property type="entry name" value="Peptidase_C1A"/>
</dbReference>
<keyword evidence="12" id="KW-1185">Reference proteome</keyword>
<comment type="similarity">
    <text evidence="1">Belongs to the peptidase C1 family.</text>
</comment>
<dbReference type="FunFam" id="3.90.70.10:FF:000057">
    <property type="entry name" value="Cysteine protease RD19A"/>
    <property type="match status" value="1"/>
</dbReference>
<protein>
    <recommendedName>
        <fullName evidence="13">Cysteine protease</fullName>
    </recommendedName>
</protein>
<evidence type="ECO:0000256" key="6">
    <source>
        <dbReference type="ARBA" id="ARBA00023145"/>
    </source>
</evidence>
<dbReference type="InterPro" id="IPR025660">
    <property type="entry name" value="Pept_his_AS"/>
</dbReference>
<organism evidence="11 12">
    <name type="scientific">Platanthera zijinensis</name>
    <dbReference type="NCBI Taxonomy" id="2320716"/>
    <lineage>
        <taxon>Eukaryota</taxon>
        <taxon>Viridiplantae</taxon>
        <taxon>Streptophyta</taxon>
        <taxon>Embryophyta</taxon>
        <taxon>Tracheophyta</taxon>
        <taxon>Spermatophyta</taxon>
        <taxon>Magnoliopsida</taxon>
        <taxon>Liliopsida</taxon>
        <taxon>Asparagales</taxon>
        <taxon>Orchidaceae</taxon>
        <taxon>Orchidoideae</taxon>
        <taxon>Orchideae</taxon>
        <taxon>Orchidinae</taxon>
        <taxon>Platanthera</taxon>
    </lineage>
</organism>
<dbReference type="GO" id="GO:0000323">
    <property type="term" value="C:lytic vacuole"/>
    <property type="evidence" value="ECO:0007669"/>
    <property type="project" value="UniProtKB-ARBA"/>
</dbReference>
<keyword evidence="3" id="KW-0732">Signal</keyword>
<evidence type="ECO:0000256" key="1">
    <source>
        <dbReference type="ARBA" id="ARBA00008455"/>
    </source>
</evidence>
<keyword evidence="5" id="KW-0788">Thiol protease</keyword>
<dbReference type="SUPFAM" id="SSF54001">
    <property type="entry name" value="Cysteine proteinases"/>
    <property type="match status" value="1"/>
</dbReference>
<name>A0AAP0B9Q1_9ASPA</name>
<dbReference type="InterPro" id="IPR000668">
    <property type="entry name" value="Peptidase_C1A_C"/>
</dbReference>
<dbReference type="Proteomes" id="UP001418222">
    <property type="component" value="Unassembled WGS sequence"/>
</dbReference>
<dbReference type="SMART" id="SM00645">
    <property type="entry name" value="Pept_C1"/>
    <property type="match status" value="1"/>
</dbReference>
<keyword evidence="8" id="KW-0325">Glycoprotein</keyword>
<dbReference type="EMBL" id="JBBWWQ010000012">
    <property type="protein sequence ID" value="KAK8934110.1"/>
    <property type="molecule type" value="Genomic_DNA"/>
</dbReference>
<dbReference type="InterPro" id="IPR000169">
    <property type="entry name" value="Pept_cys_AS"/>
</dbReference>
<keyword evidence="2" id="KW-0645">Protease</keyword>
<gene>
    <name evidence="11" type="ORF">KSP39_PZI014662</name>
</gene>
<evidence type="ECO:0008006" key="13">
    <source>
        <dbReference type="Google" id="ProtNLM"/>
    </source>
</evidence>
<dbReference type="CDD" id="cd02248">
    <property type="entry name" value="Peptidase_C1A"/>
    <property type="match status" value="1"/>
</dbReference>
<proteinExistence type="inferred from homology"/>
<evidence type="ECO:0000313" key="11">
    <source>
        <dbReference type="EMBL" id="KAK8934110.1"/>
    </source>
</evidence>
<keyword evidence="7" id="KW-1015">Disulfide bond</keyword>
<keyword evidence="4" id="KW-0378">Hydrolase</keyword>
<dbReference type="Pfam" id="PF08246">
    <property type="entry name" value="Inhibitor_I29"/>
    <property type="match status" value="1"/>
</dbReference>
<dbReference type="GO" id="GO:0006508">
    <property type="term" value="P:proteolysis"/>
    <property type="evidence" value="ECO:0007669"/>
    <property type="project" value="UniProtKB-KW"/>
</dbReference>
<accession>A0AAP0B9Q1</accession>
<dbReference type="AlphaFoldDB" id="A0AAP0B9Q1"/>
<evidence type="ECO:0000259" key="9">
    <source>
        <dbReference type="SMART" id="SM00645"/>
    </source>
</evidence>
<feature type="domain" description="Peptidase C1A papain C-terminal" evidence="9">
    <location>
        <begin position="83"/>
        <end position="304"/>
    </location>
</feature>
<feature type="domain" description="Cathepsin propeptide inhibitor" evidence="10">
    <location>
        <begin position="1"/>
        <end position="53"/>
    </location>
</feature>
<dbReference type="InterPro" id="IPR013201">
    <property type="entry name" value="Prot_inhib_I29"/>
</dbReference>
<evidence type="ECO:0000256" key="5">
    <source>
        <dbReference type="ARBA" id="ARBA00022807"/>
    </source>
</evidence>
<evidence type="ECO:0000256" key="8">
    <source>
        <dbReference type="ARBA" id="ARBA00023180"/>
    </source>
</evidence>
<evidence type="ECO:0000256" key="3">
    <source>
        <dbReference type="ARBA" id="ARBA00022729"/>
    </source>
</evidence>
<evidence type="ECO:0000313" key="12">
    <source>
        <dbReference type="Proteomes" id="UP001418222"/>
    </source>
</evidence>
<dbReference type="PROSITE" id="PS00639">
    <property type="entry name" value="THIOL_PROTEASE_HIS"/>
    <property type="match status" value="1"/>
</dbReference>
<dbReference type="Pfam" id="PF00112">
    <property type="entry name" value="Peptidase_C1"/>
    <property type="match status" value="1"/>
</dbReference>
<evidence type="ECO:0000256" key="4">
    <source>
        <dbReference type="ARBA" id="ARBA00022801"/>
    </source>
</evidence>